<evidence type="ECO:0000259" key="2">
    <source>
        <dbReference type="Pfam" id="PF25298"/>
    </source>
</evidence>
<dbReference type="AlphaFoldDB" id="A0ABD0SW46"/>
<dbReference type="InterPro" id="IPR057251">
    <property type="entry name" value="FP_C"/>
</dbReference>
<organism evidence="3 4">
    <name type="scientific">Loxostege sticticalis</name>
    <name type="common">Beet webworm moth</name>
    <dbReference type="NCBI Taxonomy" id="481309"/>
    <lineage>
        <taxon>Eukaryota</taxon>
        <taxon>Metazoa</taxon>
        <taxon>Ecdysozoa</taxon>
        <taxon>Arthropoda</taxon>
        <taxon>Hexapoda</taxon>
        <taxon>Insecta</taxon>
        <taxon>Pterygota</taxon>
        <taxon>Neoptera</taxon>
        <taxon>Endopterygota</taxon>
        <taxon>Lepidoptera</taxon>
        <taxon>Glossata</taxon>
        <taxon>Ditrysia</taxon>
        <taxon>Pyraloidea</taxon>
        <taxon>Crambidae</taxon>
        <taxon>Pyraustinae</taxon>
        <taxon>Loxostege</taxon>
    </lineage>
</organism>
<reference evidence="3 4" key="1">
    <citation type="submission" date="2024-06" db="EMBL/GenBank/DDBJ databases">
        <title>A chromosome-level genome assembly of beet webworm, Loxostege sticticalis.</title>
        <authorList>
            <person name="Zhang Y."/>
        </authorList>
    </citation>
    <scope>NUCLEOTIDE SEQUENCE [LARGE SCALE GENOMIC DNA]</scope>
    <source>
        <strain evidence="3">AQ028</strain>
        <tissue evidence="3">Male pupae</tissue>
    </source>
</reference>
<comment type="caution">
    <text evidence="3">The sequence shown here is derived from an EMBL/GenBank/DDBJ whole genome shotgun (WGS) entry which is preliminary data.</text>
</comment>
<sequence length="315" mass="36187">MPNVTRSPPLNKSLSLSESDVNRITATIEGDSEHVTQRDSKRRRVAEDDSVTECPDLRVIIREELKIMMNTMQTQQNSRLDLIEKRINEIKSQNDTIHKKNLDIEHSIEFATAKLDELQLTITHLEAERKEMTLQITNIGDKCDNLERLSRKTSIQIRQVPKQKGETKTMLFEMVRKLSATLGINMVNSELRDVYRVPTKPDQSNSAIVAEFSSTLLKESFLTATRNHRLSSIKSKTEQLNSSHLGLGGPKAEVYISEHLTPQASRLFYLAREFRKEMEYAYCWTANGLVYLRKKQGDPFILVRSEAQLQLLKNK</sequence>
<feature type="domain" description="FP protein C-terminal" evidence="2">
    <location>
        <begin position="261"/>
        <end position="312"/>
    </location>
</feature>
<dbReference type="EMBL" id="JBEDNZ010000014">
    <property type="protein sequence ID" value="KAL0829974.1"/>
    <property type="molecule type" value="Genomic_DNA"/>
</dbReference>
<dbReference type="Pfam" id="PF25298">
    <property type="entry name" value="Baculo_FP_2nd"/>
    <property type="match status" value="1"/>
</dbReference>
<accession>A0ABD0SW46</accession>
<proteinExistence type="predicted"/>
<dbReference type="Proteomes" id="UP001549921">
    <property type="component" value="Unassembled WGS sequence"/>
</dbReference>
<protein>
    <recommendedName>
        <fullName evidence="2">FP protein C-terminal domain-containing protein</fullName>
    </recommendedName>
</protein>
<evidence type="ECO:0000313" key="4">
    <source>
        <dbReference type="Proteomes" id="UP001549921"/>
    </source>
</evidence>
<name>A0ABD0SW46_LOXSC</name>
<keyword evidence="1" id="KW-0175">Coiled coil</keyword>
<feature type="coiled-coil region" evidence="1">
    <location>
        <begin position="108"/>
        <end position="135"/>
    </location>
</feature>
<gene>
    <name evidence="3" type="ORF">ABMA28_003438</name>
</gene>
<evidence type="ECO:0000256" key="1">
    <source>
        <dbReference type="SAM" id="Coils"/>
    </source>
</evidence>
<evidence type="ECO:0000313" key="3">
    <source>
        <dbReference type="EMBL" id="KAL0829974.1"/>
    </source>
</evidence>